<dbReference type="Proteomes" id="UP000597762">
    <property type="component" value="Unassembled WGS sequence"/>
</dbReference>
<keyword evidence="1" id="KW-0812">Transmembrane</keyword>
<feature type="transmembrane region" description="Helical" evidence="1">
    <location>
        <begin position="72"/>
        <end position="92"/>
    </location>
</feature>
<keyword evidence="3" id="KW-1185">Reference proteome</keyword>
<evidence type="ECO:0000313" key="2">
    <source>
        <dbReference type="EMBL" id="CAE1271801.1"/>
    </source>
</evidence>
<feature type="transmembrane region" description="Helical" evidence="1">
    <location>
        <begin position="44"/>
        <end position="66"/>
    </location>
</feature>
<keyword evidence="1" id="KW-0472">Membrane</keyword>
<reference evidence="2" key="1">
    <citation type="submission" date="2021-01" db="EMBL/GenBank/DDBJ databases">
        <authorList>
            <person name="Li R."/>
            <person name="Bekaert M."/>
        </authorList>
    </citation>
    <scope>NUCLEOTIDE SEQUENCE</scope>
    <source>
        <strain evidence="2">Farmed</strain>
    </source>
</reference>
<comment type="caution">
    <text evidence="2">The sequence shown here is derived from an EMBL/GenBank/DDBJ whole genome shotgun (WGS) entry which is preliminary data.</text>
</comment>
<name>A0A812CM87_ACAPH</name>
<feature type="transmembrane region" description="Helical" evidence="1">
    <location>
        <begin position="6"/>
        <end position="37"/>
    </location>
</feature>
<feature type="transmembrane region" description="Helical" evidence="1">
    <location>
        <begin position="246"/>
        <end position="272"/>
    </location>
</feature>
<dbReference type="EMBL" id="CAHIKZ030001668">
    <property type="protein sequence ID" value="CAE1271801.1"/>
    <property type="molecule type" value="Genomic_DNA"/>
</dbReference>
<accession>A0A812CM87</accession>
<sequence length="273" mass="31425">MFSHPLFLFLSFLLFFSHHLYLSSLFYLSFFIFSFLLSHFFSNVVSLFLFLFFFTLSVLSSLISFSSFPFGSILNVVFVFILTETWLLLTYFPCFNKFLFIHHLPPPLPPPLPLTLPTLFSPPLYKPSSISSSTLFIFPLQRSLPHRLYTPSLHLLFHPSSISSLYPTSTHLCHPLFHLLFITPLHFIRILPHPSFTSSTPSSNFSFTLASTPQCTPSSSTPLPHLLPSPLLFSFRFLSMPPPTDFLFLLTLFPFLSDLFSIFSLTFFTIIFF</sequence>
<dbReference type="AlphaFoldDB" id="A0A812CM87"/>
<keyword evidence="1" id="KW-1133">Transmembrane helix</keyword>
<evidence type="ECO:0000256" key="1">
    <source>
        <dbReference type="SAM" id="Phobius"/>
    </source>
</evidence>
<evidence type="ECO:0000313" key="3">
    <source>
        <dbReference type="Proteomes" id="UP000597762"/>
    </source>
</evidence>
<protein>
    <submittedName>
        <fullName evidence="2">Uncharacterized protein</fullName>
    </submittedName>
</protein>
<proteinExistence type="predicted"/>
<gene>
    <name evidence="2" type="ORF">SPHA_37421</name>
</gene>
<organism evidence="2 3">
    <name type="scientific">Acanthosepion pharaonis</name>
    <name type="common">Pharaoh cuttlefish</name>
    <name type="synonym">Sepia pharaonis</name>
    <dbReference type="NCBI Taxonomy" id="158019"/>
    <lineage>
        <taxon>Eukaryota</taxon>
        <taxon>Metazoa</taxon>
        <taxon>Spiralia</taxon>
        <taxon>Lophotrochozoa</taxon>
        <taxon>Mollusca</taxon>
        <taxon>Cephalopoda</taxon>
        <taxon>Coleoidea</taxon>
        <taxon>Decapodiformes</taxon>
        <taxon>Sepiida</taxon>
        <taxon>Sepiina</taxon>
        <taxon>Sepiidae</taxon>
        <taxon>Acanthosepion</taxon>
    </lineage>
</organism>